<evidence type="ECO:0000313" key="4">
    <source>
        <dbReference type="Proteomes" id="UP001642464"/>
    </source>
</evidence>
<dbReference type="InterPro" id="IPR045427">
    <property type="entry name" value="MoxR"/>
</dbReference>
<feature type="compositionally biased region" description="Low complexity" evidence="1">
    <location>
        <begin position="159"/>
        <end position="169"/>
    </location>
</feature>
<evidence type="ECO:0000259" key="2">
    <source>
        <dbReference type="SMART" id="SM00382"/>
    </source>
</evidence>
<dbReference type="EMBL" id="CAXAMM010020335">
    <property type="protein sequence ID" value="CAK9047756.1"/>
    <property type="molecule type" value="Genomic_DNA"/>
</dbReference>
<dbReference type="Gene3D" id="1.25.40.20">
    <property type="entry name" value="Ankyrin repeat-containing domain"/>
    <property type="match status" value="1"/>
</dbReference>
<keyword evidence="4" id="KW-1185">Reference proteome</keyword>
<dbReference type="InterPro" id="IPR041538">
    <property type="entry name" value="RavA-like_AAA_lid"/>
</dbReference>
<dbReference type="Pfam" id="PF20030">
    <property type="entry name" value="bpMoxR"/>
    <property type="match status" value="1"/>
</dbReference>
<dbReference type="Proteomes" id="UP001642464">
    <property type="component" value="Unassembled WGS sequence"/>
</dbReference>
<dbReference type="Gene3D" id="3.40.50.300">
    <property type="entry name" value="P-loop containing nucleotide triphosphate hydrolases"/>
    <property type="match status" value="1"/>
</dbReference>
<dbReference type="InterPro" id="IPR027417">
    <property type="entry name" value="P-loop_NTPase"/>
</dbReference>
<dbReference type="SUPFAM" id="SSF52540">
    <property type="entry name" value="P-loop containing nucleoside triphosphate hydrolases"/>
    <property type="match status" value="1"/>
</dbReference>
<dbReference type="Pfam" id="PF17868">
    <property type="entry name" value="AAA_lid_8"/>
    <property type="match status" value="1"/>
</dbReference>
<dbReference type="InterPro" id="IPR050513">
    <property type="entry name" value="RavA_ATPases"/>
</dbReference>
<accession>A0ABP0M8E5</accession>
<feature type="compositionally biased region" description="Basic and acidic residues" evidence="1">
    <location>
        <begin position="855"/>
        <end position="894"/>
    </location>
</feature>
<reference evidence="3 4" key="1">
    <citation type="submission" date="2024-02" db="EMBL/GenBank/DDBJ databases">
        <authorList>
            <person name="Chen Y."/>
            <person name="Shah S."/>
            <person name="Dougan E. K."/>
            <person name="Thang M."/>
            <person name="Chan C."/>
        </authorList>
    </citation>
    <scope>NUCLEOTIDE SEQUENCE [LARGE SCALE GENOMIC DNA]</scope>
</reference>
<feature type="compositionally biased region" description="Low complexity" evidence="1">
    <location>
        <begin position="94"/>
        <end position="105"/>
    </location>
</feature>
<dbReference type="InterPro" id="IPR003593">
    <property type="entry name" value="AAA+_ATPase"/>
</dbReference>
<dbReference type="PANTHER" id="PTHR32204:SF0">
    <property type="entry name" value="ATPASE RAVA"/>
    <property type="match status" value="1"/>
</dbReference>
<dbReference type="InterPro" id="IPR036770">
    <property type="entry name" value="Ankyrin_rpt-contain_sf"/>
</dbReference>
<feature type="domain" description="AAA+ ATPase" evidence="2">
    <location>
        <begin position="330"/>
        <end position="475"/>
    </location>
</feature>
<name>A0ABP0M8E5_9DINO</name>
<dbReference type="SMART" id="SM00382">
    <property type="entry name" value="AAA"/>
    <property type="match status" value="1"/>
</dbReference>
<comment type="caution">
    <text evidence="3">The sequence shown here is derived from an EMBL/GenBank/DDBJ whole genome shotgun (WGS) entry which is preliminary data.</text>
</comment>
<protein>
    <submittedName>
        <fullName evidence="3">Uncharacterized protein MJ0079</fullName>
    </submittedName>
</protein>
<proteinExistence type="predicted"/>
<evidence type="ECO:0000313" key="3">
    <source>
        <dbReference type="EMBL" id="CAK9047756.1"/>
    </source>
</evidence>
<dbReference type="CDD" id="cd00009">
    <property type="entry name" value="AAA"/>
    <property type="match status" value="1"/>
</dbReference>
<dbReference type="SUPFAM" id="SSF48403">
    <property type="entry name" value="Ankyrin repeat"/>
    <property type="match status" value="1"/>
</dbReference>
<dbReference type="PANTHER" id="PTHR32204">
    <property type="entry name" value="ATPASE RAVA"/>
    <property type="match status" value="1"/>
</dbReference>
<feature type="region of interest" description="Disordered" evidence="1">
    <location>
        <begin position="62"/>
        <end position="174"/>
    </location>
</feature>
<feature type="region of interest" description="Disordered" evidence="1">
    <location>
        <begin position="1"/>
        <end position="37"/>
    </location>
</feature>
<organism evidence="3 4">
    <name type="scientific">Durusdinium trenchii</name>
    <dbReference type="NCBI Taxonomy" id="1381693"/>
    <lineage>
        <taxon>Eukaryota</taxon>
        <taxon>Sar</taxon>
        <taxon>Alveolata</taxon>
        <taxon>Dinophyceae</taxon>
        <taxon>Suessiales</taxon>
        <taxon>Symbiodiniaceae</taxon>
        <taxon>Durusdinium</taxon>
    </lineage>
</organism>
<feature type="region of interest" description="Disordered" evidence="1">
    <location>
        <begin position="795"/>
        <end position="894"/>
    </location>
</feature>
<sequence>MPLSGGGAEGAKRFLAKTAKMRADSPAHHPPGAVLEDEWSMHGLQSHDYPRGRSQPQFFAVERRQSLSHSPHGSCASPGTPSEVAGSDRIAFGRRCSSPCSSSTTRSRRSAVQPFSKDFREHKDFKRPKGGVPQEHDDAKLRFLDKEELRRGKSELRCSSASSSTALKAAGRDRGKEQVEMRLCPPARHVHGGDELCSSACASTEQKELVAGREHGKEQVEMRLCPPARHVHGGDELCSSACASTKQKEPVEVERELNVTKELDTEREQCGSDKYFLPKVMGKTPQPEEASAESATSLLYDKLKNIIELLKERLVDRDEVIRMLLLALVTHQNALLLGPPGTGKSHVCKMLASMISDTHKEQGKAFFEAQFHPSTTVEDIFGAISLSGLAENRITRNVRQMLPYASVAFLDEAFKAQASLLSCLLSTLNERVFKNGDQMLTDLPLATTIVASNEIPLDASAGALTDRLLIRVFVDYVKEGDPLDQIMNTKFGDPGKVDPTLALQDFKLLQQHAKTELRWPADRNGHRFDGDVNPFFWKRRAEYELVLADAKDAKELWSKLQWDEEKQRGAVNTTVPEGGDEFNCQQLQAGWRLLGHNMESLCKELQFDPDNKDKANDCKYEPPVVLTFEGPEVEKVTTYKMLLEFIEYIRKLDANEERAAASKKMTVEGGGRLGDRRLKQIVDVLRIAAVTNNRNSAKGSFVNIPDLYLLVYFCWKTRGDWTLIQAWWLDRIKKELRCLVEDFKKDHKPEGNLWLPDEICRQLQEVWEKGGPQNLDKSQKLQKLEQVMEKRNEIERQRLKDEQRRRQEREQQRKFEDMKAERERQSEKERREDALKEQERKAKAEQDTLDWAQTQEKHAIDKAHREEKMRSIEEREARRKLDEDAKKTEYAQRQEDLRSRAALQLQQKQKEDEKAARCEAEAIELGAEGIRLIKNAEETEENVDKLRKMILGEDSVYGGRMSANKPVSSSGYTPFFIALRSSKHKFASAMMCDIDPGHRDNHRRNALHIVCCMTSGSFDDSAGPALAVQLLEKKVDIKERDGDGATPLLLAAETNRWGTCWALLEHIRRTMGKEEAEAVLAMKDDHDKTVHSYLNDAGRNRLQGIIR</sequence>
<gene>
    <name evidence="3" type="ORF">SCF082_LOCUS26706</name>
</gene>
<evidence type="ECO:0000256" key="1">
    <source>
        <dbReference type="SAM" id="MobiDB-lite"/>
    </source>
</evidence>
<feature type="compositionally biased region" description="Basic and acidic residues" evidence="1">
    <location>
        <begin position="134"/>
        <end position="156"/>
    </location>
</feature>
<feature type="compositionally biased region" description="Basic and acidic residues" evidence="1">
    <location>
        <begin position="795"/>
        <end position="846"/>
    </location>
</feature>